<comment type="caution">
    <text evidence="3">The sequence shown here is derived from an EMBL/GenBank/DDBJ whole genome shotgun (WGS) entry which is preliminary data.</text>
</comment>
<feature type="compositionally biased region" description="Polar residues" evidence="1">
    <location>
        <begin position="57"/>
        <end position="68"/>
    </location>
</feature>
<dbReference type="InterPro" id="IPR045340">
    <property type="entry name" value="DUF6533"/>
</dbReference>
<name>A0A8H7P0H3_9APHY</name>
<dbReference type="Pfam" id="PF20151">
    <property type="entry name" value="DUF6533"/>
    <property type="match status" value="1"/>
</dbReference>
<dbReference type="AlphaFoldDB" id="A0A8H7P0H3"/>
<sequence>MLLPSTDNHVLQKLSDMMVDQYVWKDLACFMTAGFRENVTGDSPNRLRPLLKPEPTVLSTAEGSSQAGSERRRTLLSMPSGLRPGTVVRAIHQNHSFVVDDSPVYHGTLVLQTDLSSRDRLSHAIDLVGERFDAGRKRRSMSGIPPESFSHGHSIILGTVPPYYAVPSPRLLGASTQDSWIIVGPVALIATLEVNVIDIYGDRLAASLKQGALCRWFEETIIVWYDRTYWVDDLQDTQYYDPFLCMVWKRRSFEAAEHLAYTARRIYYERVFDAKQKLARLAVNDAYFCLFLPMFQEVLGYELVSEEDIGKYTTSLFSQGKPVLISMKAPFLVWPFGAWTRLYHDSLAVGFERRANFVRSQTWVIVSFSVITSLGPRRDASRVAMELHPEEGRRRVLRGNAILQITTTRKGRTHLILYSPSLIATDEPSFEASSSSPVVTSNYWSSRHALTAKMVQISSISVERPTQIMYAAPSAAFMNPSPQLHPYSSVTPALFFENYMLLAATSLYCYDYCLTFDREVKFFWGRRPSLAATLFFTFRYAALLNTIPEIWTLCSRTLTKQHGTRGRSLFKTLVHTL</sequence>
<dbReference type="Proteomes" id="UP000639403">
    <property type="component" value="Unassembled WGS sequence"/>
</dbReference>
<feature type="domain" description="DUF6533" evidence="2">
    <location>
        <begin position="499"/>
        <end position="544"/>
    </location>
</feature>
<protein>
    <recommendedName>
        <fullName evidence="2">DUF6533 domain-containing protein</fullName>
    </recommendedName>
</protein>
<feature type="region of interest" description="Disordered" evidence="1">
    <location>
        <begin position="57"/>
        <end position="79"/>
    </location>
</feature>
<reference evidence="3" key="2">
    <citation type="journal article" name="Front. Microbiol.">
        <title>Degradative Capacity of Two Strains of Rhodonia placenta: From Phenotype to Genotype.</title>
        <authorList>
            <person name="Kolle M."/>
            <person name="Horta M.A.C."/>
            <person name="Nowrousian M."/>
            <person name="Ohm R.A."/>
            <person name="Benz J.P."/>
            <person name="Pilgard A."/>
        </authorList>
    </citation>
    <scope>NUCLEOTIDE SEQUENCE</scope>
    <source>
        <strain evidence="3">FPRL280</strain>
    </source>
</reference>
<reference evidence="3" key="1">
    <citation type="submission" date="2020-11" db="EMBL/GenBank/DDBJ databases">
        <authorList>
            <person name="Koelle M."/>
            <person name="Horta M.A.C."/>
            <person name="Nowrousian M."/>
            <person name="Ohm R.A."/>
            <person name="Benz P."/>
            <person name="Pilgard A."/>
        </authorList>
    </citation>
    <scope>NUCLEOTIDE SEQUENCE</scope>
    <source>
        <strain evidence="3">FPRL280</strain>
    </source>
</reference>
<evidence type="ECO:0000259" key="2">
    <source>
        <dbReference type="Pfam" id="PF20151"/>
    </source>
</evidence>
<evidence type="ECO:0000313" key="4">
    <source>
        <dbReference type="Proteomes" id="UP000639403"/>
    </source>
</evidence>
<evidence type="ECO:0000256" key="1">
    <source>
        <dbReference type="SAM" id="MobiDB-lite"/>
    </source>
</evidence>
<organism evidence="3 4">
    <name type="scientific">Rhodonia placenta</name>
    <dbReference type="NCBI Taxonomy" id="104341"/>
    <lineage>
        <taxon>Eukaryota</taxon>
        <taxon>Fungi</taxon>
        <taxon>Dikarya</taxon>
        <taxon>Basidiomycota</taxon>
        <taxon>Agaricomycotina</taxon>
        <taxon>Agaricomycetes</taxon>
        <taxon>Polyporales</taxon>
        <taxon>Adustoporiaceae</taxon>
        <taxon>Rhodonia</taxon>
    </lineage>
</organism>
<evidence type="ECO:0000313" key="3">
    <source>
        <dbReference type="EMBL" id="KAF9812171.1"/>
    </source>
</evidence>
<dbReference type="EMBL" id="JADOXO010000139">
    <property type="protein sequence ID" value="KAF9812171.1"/>
    <property type="molecule type" value="Genomic_DNA"/>
</dbReference>
<gene>
    <name evidence="3" type="ORF">IEO21_06347</name>
</gene>
<accession>A0A8H7P0H3</accession>
<proteinExistence type="predicted"/>